<dbReference type="InterPro" id="IPR022635">
    <property type="entry name" value="DNA_polIII_beta_C"/>
</dbReference>
<evidence type="ECO:0000259" key="13">
    <source>
        <dbReference type="Pfam" id="PF02768"/>
    </source>
</evidence>
<dbReference type="PANTHER" id="PTHR30478:SF0">
    <property type="entry name" value="BETA SLIDING CLAMP"/>
    <property type="match status" value="1"/>
</dbReference>
<dbReference type="InterPro" id="IPR022637">
    <property type="entry name" value="DNA_polIII_beta_cen"/>
</dbReference>
<keyword evidence="7 10" id="KW-0235">DNA replication</keyword>
<dbReference type="InterPro" id="IPR022634">
    <property type="entry name" value="DNA_polIII_beta_N"/>
</dbReference>
<evidence type="ECO:0000256" key="1">
    <source>
        <dbReference type="ARBA" id="ARBA00004496"/>
    </source>
</evidence>
<feature type="domain" description="DNA polymerase III beta sliding clamp central" evidence="12">
    <location>
        <begin position="129"/>
        <end position="243"/>
    </location>
</feature>
<dbReference type="EMBL" id="LVJZ01000003">
    <property type="protein sequence ID" value="ODB96020.1"/>
    <property type="molecule type" value="Genomic_DNA"/>
</dbReference>
<dbReference type="RefSeq" id="WP_069003211.1">
    <property type="nucleotide sequence ID" value="NZ_LVJW01000006.1"/>
</dbReference>
<comment type="function">
    <text evidence="10">Confers DNA tethering and processivity to DNA polymerases and other proteins. Acts as a clamp, forming a ring around DNA (a reaction catalyzed by the clamp-loading complex) which diffuses in an ATP-independent manner freely and bidirectionally along dsDNA. Initially characterized for its ability to contact the catalytic subunit of DNA polymerase III (Pol III), a complex, multichain enzyme responsible for most of the replicative synthesis in bacteria; Pol III exhibits 3'-5' exonuclease proofreading activity. The beta chain is required for initiation of replication as well as for processivity of DNA replication.</text>
</comment>
<dbReference type="STRING" id="1818881.A3196_04145"/>
<feature type="domain" description="DNA polymerase III beta sliding clamp C-terminal" evidence="13">
    <location>
        <begin position="246"/>
        <end position="365"/>
    </location>
</feature>
<dbReference type="AlphaFoldDB" id="A0A1E2UMR2"/>
<evidence type="ECO:0000259" key="11">
    <source>
        <dbReference type="Pfam" id="PF00712"/>
    </source>
</evidence>
<comment type="similarity">
    <text evidence="2 10">Belongs to the beta sliding clamp family.</text>
</comment>
<dbReference type="GO" id="GO:0006271">
    <property type="term" value="P:DNA strand elongation involved in DNA replication"/>
    <property type="evidence" value="ECO:0007669"/>
    <property type="project" value="TreeGrafter"/>
</dbReference>
<evidence type="ECO:0000256" key="5">
    <source>
        <dbReference type="ARBA" id="ARBA00022679"/>
    </source>
</evidence>
<comment type="caution">
    <text evidence="14">The sequence shown here is derived from an EMBL/GenBank/DDBJ whole genome shotgun (WGS) entry which is preliminary data.</text>
</comment>
<keyword evidence="9" id="KW-0238">DNA-binding</keyword>
<comment type="subcellular location">
    <subcellularLocation>
        <location evidence="1 10">Cytoplasm</location>
    </subcellularLocation>
</comment>
<keyword evidence="5 10" id="KW-0808">Transferase</keyword>
<keyword evidence="8 10" id="KW-0239">DNA-directed DNA polymerase</keyword>
<evidence type="ECO:0000256" key="4">
    <source>
        <dbReference type="ARBA" id="ARBA00022490"/>
    </source>
</evidence>
<keyword evidence="15" id="KW-1185">Reference proteome</keyword>
<dbReference type="Proteomes" id="UP000094849">
    <property type="component" value="Unassembled WGS sequence"/>
</dbReference>
<organism evidence="14 15">
    <name type="scientific">Candidatus Thiodiazotropha endoloripes</name>
    <dbReference type="NCBI Taxonomy" id="1818881"/>
    <lineage>
        <taxon>Bacteria</taxon>
        <taxon>Pseudomonadati</taxon>
        <taxon>Pseudomonadota</taxon>
        <taxon>Gammaproteobacteria</taxon>
        <taxon>Chromatiales</taxon>
        <taxon>Sedimenticolaceae</taxon>
        <taxon>Candidatus Thiodiazotropha</taxon>
    </lineage>
</organism>
<evidence type="ECO:0000259" key="12">
    <source>
        <dbReference type="Pfam" id="PF02767"/>
    </source>
</evidence>
<dbReference type="Pfam" id="PF02767">
    <property type="entry name" value="DNA_pol3_beta_2"/>
    <property type="match status" value="1"/>
</dbReference>
<dbReference type="Gene3D" id="3.10.150.10">
    <property type="entry name" value="DNA Polymerase III, subunit A, domain 2"/>
    <property type="match status" value="1"/>
</dbReference>
<evidence type="ECO:0000256" key="8">
    <source>
        <dbReference type="ARBA" id="ARBA00022932"/>
    </source>
</evidence>
<dbReference type="Gene3D" id="3.70.10.10">
    <property type="match status" value="1"/>
</dbReference>
<gene>
    <name evidence="14" type="ORF">A3196_04145</name>
</gene>
<dbReference type="GO" id="GO:0003887">
    <property type="term" value="F:DNA-directed DNA polymerase activity"/>
    <property type="evidence" value="ECO:0007669"/>
    <property type="project" value="UniProtKB-UniRule"/>
</dbReference>
<evidence type="ECO:0000313" key="14">
    <source>
        <dbReference type="EMBL" id="ODB96020.1"/>
    </source>
</evidence>
<dbReference type="Pfam" id="PF02768">
    <property type="entry name" value="DNA_pol3_beta_3"/>
    <property type="match status" value="1"/>
</dbReference>
<dbReference type="OrthoDB" id="8421503at2"/>
<dbReference type="PIRSF" id="PIRSF000804">
    <property type="entry name" value="DNA_pol_III_b"/>
    <property type="match status" value="1"/>
</dbReference>
<keyword evidence="6 10" id="KW-0548">Nucleotidyltransferase</keyword>
<dbReference type="GO" id="GO:0009360">
    <property type="term" value="C:DNA polymerase III complex"/>
    <property type="evidence" value="ECO:0007669"/>
    <property type="project" value="InterPro"/>
</dbReference>
<dbReference type="InterPro" id="IPR046938">
    <property type="entry name" value="DNA_clamp_sf"/>
</dbReference>
<dbReference type="SUPFAM" id="SSF55979">
    <property type="entry name" value="DNA clamp"/>
    <property type="match status" value="3"/>
</dbReference>
<evidence type="ECO:0000256" key="3">
    <source>
        <dbReference type="ARBA" id="ARBA00021035"/>
    </source>
</evidence>
<feature type="domain" description="DNA polymerase III beta sliding clamp N-terminal" evidence="11">
    <location>
        <begin position="1"/>
        <end position="118"/>
    </location>
</feature>
<evidence type="ECO:0000256" key="10">
    <source>
        <dbReference type="PIRNR" id="PIRNR000804"/>
    </source>
</evidence>
<dbReference type="GO" id="GO:0005737">
    <property type="term" value="C:cytoplasm"/>
    <property type="evidence" value="ECO:0007669"/>
    <property type="project" value="UniProtKB-SubCell"/>
</dbReference>
<dbReference type="CDD" id="cd00140">
    <property type="entry name" value="beta_clamp"/>
    <property type="match status" value="1"/>
</dbReference>
<accession>A0A1E2UMR2</accession>
<evidence type="ECO:0000256" key="7">
    <source>
        <dbReference type="ARBA" id="ARBA00022705"/>
    </source>
</evidence>
<evidence type="ECO:0000256" key="2">
    <source>
        <dbReference type="ARBA" id="ARBA00010752"/>
    </source>
</evidence>
<reference evidence="14 15" key="1">
    <citation type="submission" date="2016-03" db="EMBL/GenBank/DDBJ databases">
        <title>Chemosynthetic sulphur-oxidizing symbionts of marine invertebrate animals are capable of nitrogen fixation.</title>
        <authorList>
            <person name="Petersen J.M."/>
            <person name="Kemper A."/>
            <person name="Gruber-Vodicka H."/>
            <person name="Cardini U."/>
            <person name="Geest Mvander."/>
            <person name="Kleiner M."/>
            <person name="Bulgheresi S."/>
            <person name="Fussmann M."/>
            <person name="Herbold C."/>
            <person name="Seah B.K.B."/>
            <person name="Antony C.Paul."/>
            <person name="Liu D."/>
            <person name="Belitz A."/>
            <person name="Weber M."/>
        </authorList>
    </citation>
    <scope>NUCLEOTIDE SEQUENCE [LARGE SCALE GENOMIC DNA]</scope>
    <source>
        <strain evidence="14">G_D</strain>
    </source>
</reference>
<evidence type="ECO:0000313" key="15">
    <source>
        <dbReference type="Proteomes" id="UP000094849"/>
    </source>
</evidence>
<dbReference type="NCBIfam" id="TIGR00663">
    <property type="entry name" value="dnan"/>
    <property type="match status" value="1"/>
</dbReference>
<dbReference type="InterPro" id="IPR001001">
    <property type="entry name" value="DNA_polIII_beta"/>
</dbReference>
<dbReference type="SMART" id="SM00480">
    <property type="entry name" value="POL3Bc"/>
    <property type="match status" value="1"/>
</dbReference>
<evidence type="ECO:0000256" key="6">
    <source>
        <dbReference type="ARBA" id="ARBA00022695"/>
    </source>
</evidence>
<protein>
    <recommendedName>
        <fullName evidence="3 10">Beta sliding clamp</fullName>
    </recommendedName>
</protein>
<dbReference type="Pfam" id="PF00712">
    <property type="entry name" value="DNA_pol3_beta"/>
    <property type="match status" value="1"/>
</dbReference>
<sequence length="366" mass="41003">MKISTERENLLGPLQKIAGVVERRQTLPILANILVNANNGQLNLTATDLEVELKTETEAECDGDADFTIPARKLLDICKALPESAKVTLDISEDKVKLQSGRSRFSLSVLPARDYPVIEPTPSSTVFTIKESILNTLIENTQFAMAQQDVRYYLNGMLLELTGGDIRTVATDGHRLAMSQSLKTIDEKTNLQVILPRKAVIELSRLLGDNDNDIKVELSNNYIKVLLENTVFTSKLIDGRFPEYQRVMPTGSDKEVEAEKSAIKQSLTRASILSNEKYRGIRFHLSNNLLELQAHNPEQEESEEELEVNYQGDELKIGFNVGYILDAISAIKEETIIIELKDTNSSALIYGKDNKDSKYVVMPMRI</sequence>
<dbReference type="GO" id="GO:0008408">
    <property type="term" value="F:3'-5' exonuclease activity"/>
    <property type="evidence" value="ECO:0007669"/>
    <property type="project" value="InterPro"/>
</dbReference>
<name>A0A1E2UMR2_9GAMM</name>
<dbReference type="PANTHER" id="PTHR30478">
    <property type="entry name" value="DNA POLYMERASE III SUBUNIT BETA"/>
    <property type="match status" value="1"/>
</dbReference>
<comment type="subunit">
    <text evidence="10">Forms a ring-shaped head-to-tail homodimer around DNA.</text>
</comment>
<proteinExistence type="inferred from homology"/>
<keyword evidence="4 10" id="KW-0963">Cytoplasm</keyword>
<evidence type="ECO:0000256" key="9">
    <source>
        <dbReference type="ARBA" id="ARBA00023125"/>
    </source>
</evidence>
<dbReference type="GO" id="GO:0003677">
    <property type="term" value="F:DNA binding"/>
    <property type="evidence" value="ECO:0007669"/>
    <property type="project" value="UniProtKB-UniRule"/>
</dbReference>